<evidence type="ECO:0000313" key="3">
    <source>
        <dbReference type="Proteomes" id="UP001235939"/>
    </source>
</evidence>
<sequence>MSKSVVESVSKDDLASVSAMSSFEQRANVIFCVKLKKSFTETLALMNESYEEEKLLRTQVYFWYKRFKDGRKSIADDSRSGRPLTSTTDRNIRQVRDLIVADRKITIDNISEILGISCGSCQKIIGEHLNMKNFVVILSHGI</sequence>
<organism evidence="2 3">
    <name type="scientific">Cordylochernes scorpioides</name>
    <dbReference type="NCBI Taxonomy" id="51811"/>
    <lineage>
        <taxon>Eukaryota</taxon>
        <taxon>Metazoa</taxon>
        <taxon>Ecdysozoa</taxon>
        <taxon>Arthropoda</taxon>
        <taxon>Chelicerata</taxon>
        <taxon>Arachnida</taxon>
        <taxon>Pseudoscorpiones</taxon>
        <taxon>Cheliferoidea</taxon>
        <taxon>Chernetidae</taxon>
        <taxon>Cordylochernes</taxon>
    </lineage>
</organism>
<dbReference type="InterPro" id="IPR041426">
    <property type="entry name" value="Mos1_HTH"/>
</dbReference>
<evidence type="ECO:0000259" key="1">
    <source>
        <dbReference type="Pfam" id="PF17906"/>
    </source>
</evidence>
<gene>
    <name evidence="2" type="ORF">LAZ67_5000517</name>
</gene>
<accession>A0ABY6KI40</accession>
<reference evidence="2 3" key="1">
    <citation type="submission" date="2022-01" db="EMBL/GenBank/DDBJ databases">
        <title>A chromosomal length assembly of Cordylochernes scorpioides.</title>
        <authorList>
            <person name="Zeh D."/>
            <person name="Zeh J."/>
        </authorList>
    </citation>
    <scope>NUCLEOTIDE SEQUENCE [LARGE SCALE GENOMIC DNA]</scope>
    <source>
        <strain evidence="2">IN4F17</strain>
        <tissue evidence="2">Whole Body</tissue>
    </source>
</reference>
<keyword evidence="3" id="KW-1185">Reference proteome</keyword>
<dbReference type="EMBL" id="CP092867">
    <property type="protein sequence ID" value="UYV67423.1"/>
    <property type="molecule type" value="Genomic_DNA"/>
</dbReference>
<name>A0ABY6KI40_9ARAC</name>
<dbReference type="Proteomes" id="UP001235939">
    <property type="component" value="Chromosome 05"/>
</dbReference>
<evidence type="ECO:0000313" key="2">
    <source>
        <dbReference type="EMBL" id="UYV67423.1"/>
    </source>
</evidence>
<dbReference type="PANTHER" id="PTHR46060">
    <property type="entry name" value="MARINER MOS1 TRANSPOSASE-LIKE PROTEIN"/>
    <property type="match status" value="1"/>
</dbReference>
<protein>
    <recommendedName>
        <fullName evidence="1">Mos1 transposase HTH domain-containing protein</fullName>
    </recommendedName>
</protein>
<feature type="domain" description="Mos1 transposase HTH" evidence="1">
    <location>
        <begin position="26"/>
        <end position="70"/>
    </location>
</feature>
<proteinExistence type="predicted"/>
<dbReference type="InterPro" id="IPR052709">
    <property type="entry name" value="Transposase-MT_Hybrid"/>
</dbReference>
<dbReference type="Pfam" id="PF17906">
    <property type="entry name" value="HTH_48"/>
    <property type="match status" value="1"/>
</dbReference>
<dbReference type="PANTHER" id="PTHR46060:SF1">
    <property type="entry name" value="MARINER MOS1 TRANSPOSASE-LIKE PROTEIN"/>
    <property type="match status" value="1"/>
</dbReference>
<dbReference type="Gene3D" id="1.10.10.1450">
    <property type="match status" value="1"/>
</dbReference>